<sequence>MRQSNASSVERGLLLIALLCAVHGVPARLLSESPSSSVASATQSANAPYTRWMPPGRSLQDARLGKRMKEKILRDVGATPDLEREVLAAEKYTTVLPFTVGDASHPRRLIRVWGGLCGSGVCPMLIYDAASGQKLLQEDGWDFQFLPTMHAGARDVMVRHKDGCCNGSTVFYRYDGSRYRLSRTTSDHR</sequence>
<evidence type="ECO:0000313" key="1">
    <source>
        <dbReference type="EMBL" id="SNT02024.1"/>
    </source>
</evidence>
<dbReference type="AlphaFoldDB" id="A0A239JBJ9"/>
<protein>
    <submittedName>
        <fullName evidence="1">Uncharacterized protein</fullName>
    </submittedName>
</protein>
<dbReference type="EMBL" id="FZOU01000003">
    <property type="protein sequence ID" value="SNT02024.1"/>
    <property type="molecule type" value="Genomic_DNA"/>
</dbReference>
<keyword evidence="2" id="KW-1185">Reference proteome</keyword>
<name>A0A239JBJ9_9BACT</name>
<organism evidence="1 2">
    <name type="scientific">Granulicella rosea</name>
    <dbReference type="NCBI Taxonomy" id="474952"/>
    <lineage>
        <taxon>Bacteria</taxon>
        <taxon>Pseudomonadati</taxon>
        <taxon>Acidobacteriota</taxon>
        <taxon>Terriglobia</taxon>
        <taxon>Terriglobales</taxon>
        <taxon>Acidobacteriaceae</taxon>
        <taxon>Granulicella</taxon>
    </lineage>
</organism>
<accession>A0A239JBJ9</accession>
<dbReference type="Proteomes" id="UP000198356">
    <property type="component" value="Unassembled WGS sequence"/>
</dbReference>
<evidence type="ECO:0000313" key="2">
    <source>
        <dbReference type="Proteomes" id="UP000198356"/>
    </source>
</evidence>
<reference evidence="1 2" key="1">
    <citation type="submission" date="2017-06" db="EMBL/GenBank/DDBJ databases">
        <authorList>
            <person name="Kim H.J."/>
            <person name="Triplett B.A."/>
        </authorList>
    </citation>
    <scope>NUCLEOTIDE SEQUENCE [LARGE SCALE GENOMIC DNA]</scope>
    <source>
        <strain evidence="1 2">DSM 18704</strain>
    </source>
</reference>
<gene>
    <name evidence="1" type="ORF">SAMN05421770_103485</name>
</gene>
<proteinExistence type="predicted"/>